<evidence type="ECO:0000313" key="2">
    <source>
        <dbReference type="EMBL" id="KAK1320380.1"/>
    </source>
</evidence>
<feature type="compositionally biased region" description="Polar residues" evidence="1">
    <location>
        <begin position="213"/>
        <end position="223"/>
    </location>
</feature>
<dbReference type="InterPro" id="IPR035441">
    <property type="entry name" value="TFIIS/LEDGF_dom_sf"/>
</dbReference>
<dbReference type="PANTHER" id="PTHR47292:SF1">
    <property type="entry name" value="TRANSCRIPTION ELONGATION FACTOR (TFIIS) FAMILY PROTEIN"/>
    <property type="match status" value="1"/>
</dbReference>
<evidence type="ECO:0000256" key="1">
    <source>
        <dbReference type="SAM" id="MobiDB-lite"/>
    </source>
</evidence>
<evidence type="ECO:0000313" key="3">
    <source>
        <dbReference type="Proteomes" id="UP001180020"/>
    </source>
</evidence>
<gene>
    <name evidence="2" type="ORF">QJS10_CPA03g02256</name>
</gene>
<dbReference type="PANTHER" id="PTHR47292">
    <property type="entry name" value="TRANSCRIPTION ELONGATION FACTOR (TFIIS) FAMILY PROTEIN-RELATED"/>
    <property type="match status" value="1"/>
</dbReference>
<dbReference type="EMBL" id="JAUJYO010000003">
    <property type="protein sequence ID" value="KAK1320380.1"/>
    <property type="molecule type" value="Genomic_DNA"/>
</dbReference>
<organism evidence="2 3">
    <name type="scientific">Acorus calamus</name>
    <name type="common">Sweet flag</name>
    <dbReference type="NCBI Taxonomy" id="4465"/>
    <lineage>
        <taxon>Eukaryota</taxon>
        <taxon>Viridiplantae</taxon>
        <taxon>Streptophyta</taxon>
        <taxon>Embryophyta</taxon>
        <taxon>Tracheophyta</taxon>
        <taxon>Spermatophyta</taxon>
        <taxon>Magnoliopsida</taxon>
        <taxon>Liliopsida</taxon>
        <taxon>Acoraceae</taxon>
        <taxon>Acorus</taxon>
    </lineage>
</organism>
<sequence>MEGEDSMPLEDFFTLTEMKDGLSNLARVEELVSVMQKEKDNAINNVGEAARQWSTVAGILLATENKDCLNHFIQLNGLQFLGQWLQEAHKCGTDINDGLLEESINALLSVVNKLMDAENCTVSGFAVTINHLLCHKSLTIQEKARVLLEKLNWVMEKERSSQDKEDGGTCHIDDPPSLTKSCKVGECGSLEDSVPDVSLAKGAGEGKNGVGSGSNDSFHSTSVTVRCSDSSQVDAVKNVQTSNSSQEATLGCSNPVDAGTLSGEMTSVGSSVVSNPCQENFSVTEESSVCPAGGMVPSNSSSERDVREKNDRDKTNAPGLKDAADDIKDLEEDLSSKGVPANLLRKKN</sequence>
<protein>
    <submittedName>
        <fullName evidence="2">Uncharacterized protein</fullName>
    </submittedName>
</protein>
<reference evidence="2" key="2">
    <citation type="submission" date="2023-06" db="EMBL/GenBank/DDBJ databases">
        <authorList>
            <person name="Ma L."/>
            <person name="Liu K.-W."/>
            <person name="Li Z."/>
            <person name="Hsiao Y.-Y."/>
            <person name="Qi Y."/>
            <person name="Fu T."/>
            <person name="Tang G."/>
            <person name="Zhang D."/>
            <person name="Sun W.-H."/>
            <person name="Liu D.-K."/>
            <person name="Li Y."/>
            <person name="Chen G.-Z."/>
            <person name="Liu X.-D."/>
            <person name="Liao X.-Y."/>
            <person name="Jiang Y.-T."/>
            <person name="Yu X."/>
            <person name="Hao Y."/>
            <person name="Huang J."/>
            <person name="Zhao X.-W."/>
            <person name="Ke S."/>
            <person name="Chen Y.-Y."/>
            <person name="Wu W.-L."/>
            <person name="Hsu J.-L."/>
            <person name="Lin Y.-F."/>
            <person name="Huang M.-D."/>
            <person name="Li C.-Y."/>
            <person name="Huang L."/>
            <person name="Wang Z.-W."/>
            <person name="Zhao X."/>
            <person name="Zhong W.-Y."/>
            <person name="Peng D.-H."/>
            <person name="Ahmad S."/>
            <person name="Lan S."/>
            <person name="Zhang J.-S."/>
            <person name="Tsai W.-C."/>
            <person name="Van De Peer Y."/>
            <person name="Liu Z.-J."/>
        </authorList>
    </citation>
    <scope>NUCLEOTIDE SEQUENCE</scope>
    <source>
        <strain evidence="2">CP</strain>
        <tissue evidence="2">Leaves</tissue>
    </source>
</reference>
<dbReference type="AlphaFoldDB" id="A0AAV9F3S0"/>
<comment type="caution">
    <text evidence="2">The sequence shown here is derived from an EMBL/GenBank/DDBJ whole genome shotgun (WGS) entry which is preliminary data.</text>
</comment>
<feature type="region of interest" description="Disordered" evidence="1">
    <location>
        <begin position="198"/>
        <end position="223"/>
    </location>
</feature>
<dbReference type="Proteomes" id="UP001180020">
    <property type="component" value="Unassembled WGS sequence"/>
</dbReference>
<accession>A0AAV9F3S0</accession>
<reference evidence="2" key="1">
    <citation type="journal article" date="2023" name="Nat. Commun.">
        <title>Diploid and tetraploid genomes of Acorus and the evolution of monocots.</title>
        <authorList>
            <person name="Ma L."/>
            <person name="Liu K.W."/>
            <person name="Li Z."/>
            <person name="Hsiao Y.Y."/>
            <person name="Qi Y."/>
            <person name="Fu T."/>
            <person name="Tang G.D."/>
            <person name="Zhang D."/>
            <person name="Sun W.H."/>
            <person name="Liu D.K."/>
            <person name="Li Y."/>
            <person name="Chen G.Z."/>
            <person name="Liu X.D."/>
            <person name="Liao X.Y."/>
            <person name="Jiang Y.T."/>
            <person name="Yu X."/>
            <person name="Hao Y."/>
            <person name="Huang J."/>
            <person name="Zhao X.W."/>
            <person name="Ke S."/>
            <person name="Chen Y.Y."/>
            <person name="Wu W.L."/>
            <person name="Hsu J.L."/>
            <person name="Lin Y.F."/>
            <person name="Huang M.D."/>
            <person name="Li C.Y."/>
            <person name="Huang L."/>
            <person name="Wang Z.W."/>
            <person name="Zhao X."/>
            <person name="Zhong W.Y."/>
            <person name="Peng D.H."/>
            <person name="Ahmad S."/>
            <person name="Lan S."/>
            <person name="Zhang J.S."/>
            <person name="Tsai W.C."/>
            <person name="Van de Peer Y."/>
            <person name="Liu Z.J."/>
        </authorList>
    </citation>
    <scope>NUCLEOTIDE SEQUENCE</scope>
    <source>
        <strain evidence="2">CP</strain>
    </source>
</reference>
<feature type="compositionally biased region" description="Basic and acidic residues" evidence="1">
    <location>
        <begin position="302"/>
        <end position="315"/>
    </location>
</feature>
<dbReference type="Gene3D" id="1.20.930.10">
    <property type="entry name" value="Conserved domain common to transcription factors TFIIS, elongin A, CRSP70"/>
    <property type="match status" value="1"/>
</dbReference>
<keyword evidence="3" id="KW-1185">Reference proteome</keyword>
<feature type="compositionally biased region" description="Gly residues" evidence="1">
    <location>
        <begin position="203"/>
        <end position="212"/>
    </location>
</feature>
<proteinExistence type="predicted"/>
<name>A0AAV9F3S0_ACOCL</name>
<feature type="region of interest" description="Disordered" evidence="1">
    <location>
        <begin position="285"/>
        <end position="348"/>
    </location>
</feature>